<feature type="compositionally biased region" description="Polar residues" evidence="1">
    <location>
        <begin position="56"/>
        <end position="70"/>
    </location>
</feature>
<dbReference type="EMBL" id="BPQB01000062">
    <property type="protein sequence ID" value="GJE96659.1"/>
    <property type="molecule type" value="Genomic_DNA"/>
</dbReference>
<sequence length="82" mass="9002">MGRSRHRTQRRARRVAGPAGARSPTLDGVGRLPAPRQLRKRLSPNSTSTTNRTRKQLSQTTETQDATRNPGSLLAEPCLRAA</sequence>
<dbReference type="Proteomes" id="UP000703269">
    <property type="component" value="Unassembled WGS sequence"/>
</dbReference>
<reference evidence="2 3" key="1">
    <citation type="submission" date="2021-08" db="EMBL/GenBank/DDBJ databases">
        <title>Draft Genome Sequence of Phanerochaete sordida strain YK-624.</title>
        <authorList>
            <person name="Mori T."/>
            <person name="Dohra H."/>
            <person name="Suzuki T."/>
            <person name="Kawagishi H."/>
            <person name="Hirai H."/>
        </authorList>
    </citation>
    <scope>NUCLEOTIDE SEQUENCE [LARGE SCALE GENOMIC DNA]</scope>
    <source>
        <strain evidence="2 3">YK-624</strain>
    </source>
</reference>
<evidence type="ECO:0000313" key="3">
    <source>
        <dbReference type="Proteomes" id="UP000703269"/>
    </source>
</evidence>
<organism evidence="2 3">
    <name type="scientific">Phanerochaete sordida</name>
    <dbReference type="NCBI Taxonomy" id="48140"/>
    <lineage>
        <taxon>Eukaryota</taxon>
        <taxon>Fungi</taxon>
        <taxon>Dikarya</taxon>
        <taxon>Basidiomycota</taxon>
        <taxon>Agaricomycotina</taxon>
        <taxon>Agaricomycetes</taxon>
        <taxon>Polyporales</taxon>
        <taxon>Phanerochaetaceae</taxon>
        <taxon>Phanerochaete</taxon>
    </lineage>
</organism>
<protein>
    <submittedName>
        <fullName evidence="2">Uncharacterized protein</fullName>
    </submittedName>
</protein>
<evidence type="ECO:0000313" key="2">
    <source>
        <dbReference type="EMBL" id="GJE96659.1"/>
    </source>
</evidence>
<accession>A0A9P3GLY4</accession>
<gene>
    <name evidence="2" type="ORF">PsYK624_128600</name>
</gene>
<evidence type="ECO:0000256" key="1">
    <source>
        <dbReference type="SAM" id="MobiDB-lite"/>
    </source>
</evidence>
<feature type="compositionally biased region" description="Basic residues" evidence="1">
    <location>
        <begin position="1"/>
        <end position="14"/>
    </location>
</feature>
<keyword evidence="3" id="KW-1185">Reference proteome</keyword>
<feature type="region of interest" description="Disordered" evidence="1">
    <location>
        <begin position="1"/>
        <end position="82"/>
    </location>
</feature>
<dbReference type="AlphaFoldDB" id="A0A9P3GLY4"/>
<comment type="caution">
    <text evidence="2">The sequence shown here is derived from an EMBL/GenBank/DDBJ whole genome shotgun (WGS) entry which is preliminary data.</text>
</comment>
<name>A0A9P3GLY4_9APHY</name>
<proteinExistence type="predicted"/>